<evidence type="ECO:0000256" key="1">
    <source>
        <dbReference type="SAM" id="Phobius"/>
    </source>
</evidence>
<dbReference type="AlphaFoldDB" id="A0A0F9TUM3"/>
<proteinExistence type="predicted"/>
<protein>
    <submittedName>
        <fullName evidence="2">Uncharacterized protein</fullName>
    </submittedName>
</protein>
<sequence>MKSFLKSFAWYFSWPIRAIGLFLFGIIAVFWMVFIATEEQMDEIEFGVTQ</sequence>
<name>A0A0F9TUM3_9ZZZZ</name>
<accession>A0A0F9TUM3</accession>
<dbReference type="EMBL" id="LAZR01000191">
    <property type="protein sequence ID" value="KKN83034.1"/>
    <property type="molecule type" value="Genomic_DNA"/>
</dbReference>
<organism evidence="2">
    <name type="scientific">marine sediment metagenome</name>
    <dbReference type="NCBI Taxonomy" id="412755"/>
    <lineage>
        <taxon>unclassified sequences</taxon>
        <taxon>metagenomes</taxon>
        <taxon>ecological metagenomes</taxon>
    </lineage>
</organism>
<keyword evidence="1" id="KW-0472">Membrane</keyword>
<reference evidence="2" key="1">
    <citation type="journal article" date="2015" name="Nature">
        <title>Complex archaea that bridge the gap between prokaryotes and eukaryotes.</title>
        <authorList>
            <person name="Spang A."/>
            <person name="Saw J.H."/>
            <person name="Jorgensen S.L."/>
            <person name="Zaremba-Niedzwiedzka K."/>
            <person name="Martijn J."/>
            <person name="Lind A.E."/>
            <person name="van Eijk R."/>
            <person name="Schleper C."/>
            <person name="Guy L."/>
            <person name="Ettema T.J."/>
        </authorList>
    </citation>
    <scope>NUCLEOTIDE SEQUENCE</scope>
</reference>
<evidence type="ECO:0000313" key="2">
    <source>
        <dbReference type="EMBL" id="KKN83034.1"/>
    </source>
</evidence>
<feature type="transmembrane region" description="Helical" evidence="1">
    <location>
        <begin position="12"/>
        <end position="34"/>
    </location>
</feature>
<comment type="caution">
    <text evidence="2">The sequence shown here is derived from an EMBL/GenBank/DDBJ whole genome shotgun (WGS) entry which is preliminary data.</text>
</comment>
<gene>
    <name evidence="2" type="ORF">LCGC14_0303000</name>
</gene>
<keyword evidence="1" id="KW-0812">Transmembrane</keyword>
<keyword evidence="1" id="KW-1133">Transmembrane helix</keyword>